<evidence type="ECO:0000256" key="3">
    <source>
        <dbReference type="ARBA" id="ARBA00022898"/>
    </source>
</evidence>
<organism evidence="5">
    <name type="scientific">Cyprideis torosa</name>
    <dbReference type="NCBI Taxonomy" id="163714"/>
    <lineage>
        <taxon>Eukaryota</taxon>
        <taxon>Metazoa</taxon>
        <taxon>Ecdysozoa</taxon>
        <taxon>Arthropoda</taxon>
        <taxon>Crustacea</taxon>
        <taxon>Oligostraca</taxon>
        <taxon>Ostracoda</taxon>
        <taxon>Podocopa</taxon>
        <taxon>Podocopida</taxon>
        <taxon>Cytherocopina</taxon>
        <taxon>Cytheroidea</taxon>
        <taxon>Cytherideidae</taxon>
        <taxon>Cyprideis</taxon>
    </lineage>
</organism>
<dbReference type="AlphaFoldDB" id="A0A7R8W2J4"/>
<name>A0A7R8W2J4_9CRUS</name>
<evidence type="ECO:0000259" key="4">
    <source>
        <dbReference type="Pfam" id="PF01212"/>
    </source>
</evidence>
<evidence type="ECO:0000256" key="2">
    <source>
        <dbReference type="ARBA" id="ARBA00009721"/>
    </source>
</evidence>
<dbReference type="EMBL" id="OB660230">
    <property type="protein sequence ID" value="CAD7223614.1"/>
    <property type="molecule type" value="Genomic_DNA"/>
</dbReference>
<evidence type="ECO:0000256" key="1">
    <source>
        <dbReference type="ARBA" id="ARBA00001933"/>
    </source>
</evidence>
<dbReference type="PANTHER" id="PTHR32325:SF4">
    <property type="entry name" value="TRYPTOPHANASE"/>
    <property type="match status" value="1"/>
</dbReference>
<keyword evidence="3" id="KW-0663">Pyridoxal phosphate</keyword>
<dbReference type="InterPro" id="IPR001597">
    <property type="entry name" value="ArAA_b-elim_lyase/Thr_aldolase"/>
</dbReference>
<dbReference type="GO" id="GO:0016829">
    <property type="term" value="F:lyase activity"/>
    <property type="evidence" value="ECO:0007669"/>
    <property type="project" value="InterPro"/>
</dbReference>
<protein>
    <recommendedName>
        <fullName evidence="4">Aromatic amino acid beta-eliminating lyase/threonine aldolase domain-containing protein</fullName>
    </recommendedName>
</protein>
<gene>
    <name evidence="5" type="ORF">CTOB1V02_LOCUS1594</name>
</gene>
<reference evidence="5" key="1">
    <citation type="submission" date="2020-11" db="EMBL/GenBank/DDBJ databases">
        <authorList>
            <person name="Tran Van P."/>
        </authorList>
    </citation>
    <scope>NUCLEOTIDE SEQUENCE</scope>
</reference>
<dbReference type="Gene3D" id="3.40.50.1820">
    <property type="entry name" value="alpha/beta hydrolase"/>
    <property type="match status" value="2"/>
</dbReference>
<dbReference type="Gene3D" id="3.90.1150.10">
    <property type="entry name" value="Aspartate Aminotransferase, domain 1"/>
    <property type="match status" value="1"/>
</dbReference>
<dbReference type="SUPFAM" id="SSF53474">
    <property type="entry name" value="alpha/beta-Hydrolases"/>
    <property type="match status" value="2"/>
</dbReference>
<dbReference type="PANTHER" id="PTHR32325">
    <property type="entry name" value="BETA-ELIMINATING LYASE-LIKE PROTEIN-RELATED"/>
    <property type="match status" value="1"/>
</dbReference>
<dbReference type="NCBIfam" id="NF009709">
    <property type="entry name" value="PRK13238.1"/>
    <property type="match status" value="1"/>
</dbReference>
<evidence type="ECO:0000313" key="5">
    <source>
        <dbReference type="EMBL" id="CAD7223614.1"/>
    </source>
</evidence>
<dbReference type="OrthoDB" id="19261at2759"/>
<dbReference type="SUPFAM" id="SSF53383">
    <property type="entry name" value="PLP-dependent transferases"/>
    <property type="match status" value="1"/>
</dbReference>
<dbReference type="GO" id="GO:0006520">
    <property type="term" value="P:amino acid metabolic process"/>
    <property type="evidence" value="ECO:0007669"/>
    <property type="project" value="InterPro"/>
</dbReference>
<comment type="similarity">
    <text evidence="2">Belongs to the beta-eliminating lyase family.</text>
</comment>
<proteinExistence type="inferred from homology"/>
<feature type="domain" description="Aromatic amino acid beta-eliminating lyase/threonine aldolase" evidence="4">
    <location>
        <begin position="35"/>
        <end position="414"/>
    </location>
</feature>
<accession>A0A7R8W2J4</accession>
<comment type="cofactor">
    <cofactor evidence="1">
        <name>pyridoxal 5'-phosphate</name>
        <dbReference type="ChEBI" id="CHEBI:597326"/>
    </cofactor>
</comment>
<dbReference type="Gene3D" id="3.40.640.10">
    <property type="entry name" value="Type I PLP-dependent aspartate aminotransferase-like (Major domain)"/>
    <property type="match status" value="1"/>
</dbReference>
<dbReference type="Pfam" id="PF01212">
    <property type="entry name" value="Beta_elim_lyase"/>
    <property type="match status" value="1"/>
</dbReference>
<dbReference type="InterPro" id="IPR015424">
    <property type="entry name" value="PyrdxlP-dep_Trfase"/>
</dbReference>
<sequence length="936" mass="105233">MVDPIKMTTEADRREALIEAGYNPFLLKSEDVYIDLLTDSGTGAMSAKQWAALMIGDEAYAGSRSFIKLRDSVRTLFRYQHVIPVHQGRGAEQILFPNMVRHKGSDKPVFISNYHFDTTAAHVELSGAKAINTLTPKALDTANWYDFKGNFDLTALQQTIDEHGAENVAGIIITITCNSAGGQPVSMSNIKAVSEIARAHNIQVVMDSARFAENAWFIKQRESGYKDWAIGDVIRGMFEQADIFTMSAKKDPMVNMGGLCCFKDDSYLSLLRDVRVSCIPMEGFITYGGLNGRDMEALSVGLWECADEDYLAYRIGQVAYLGELLREAGIPIQYPTGGHAVFIDAGKLLPHIPADQFPAHALANEIYLEGGIRGVEIGSLLMGRDPDSGLQKPSPLELLRLTIPRRVYTNDHMNASQPLYGVYHAPAGKHERSSSVLLCPPIGHEHMQSYWAFKQLAIRLSRLGFAVLRFDYFGTGNSAGRTVDGNISIWETNIHSAARELQRLSGVDTLIMAGLRMGAFLAARGSRALQPEALILWDPIISGKQYLEALDQLHQAKLNHMHRRQDDDIAKFKGLDRLGYLYGEQLLTELAALSLEEEPLLNTGNLTVLSDNNSSTQKQWLEQLNVKGIPHKQLALEDNIEKKSMKEQILAFGKNNILSGTLTLANNSRSAAHQPCFVMLNSGLIYQAGPNRMHVELARMLAAQGVNSFRFDLSNVGDSDKHRDDRPYQDQIAADIYDALDLLERETGTSSFILFGICTGADNAHKAAIADKRVTGTVFLDGYAFKTLGYYLRHYLVYYPKQIIRKLTSPSCLLTRLIRLMPAKEKAPVEIQELQAAQNQDKEDYYWSVPDKDKTMAQLQELIDRDVRQLHIFSPEWFWCFNHEQQFFKMYRPLDFKNTAKCVYFPEVDHLYTLQTDRLKLFDTISHWVKDNFADR</sequence>
<dbReference type="InterPro" id="IPR029058">
    <property type="entry name" value="AB_hydrolase_fold"/>
</dbReference>
<dbReference type="InterPro" id="IPR015422">
    <property type="entry name" value="PyrdxlP-dep_Trfase_small"/>
</dbReference>
<dbReference type="InterPro" id="IPR015421">
    <property type="entry name" value="PyrdxlP-dep_Trfase_major"/>
</dbReference>